<dbReference type="EMBL" id="HADW01007828">
    <property type="protein sequence ID" value="SBP09228.1"/>
    <property type="molecule type" value="Transcribed_RNA"/>
</dbReference>
<organism evidence="1">
    <name type="scientific">Iconisemion striatum</name>
    <dbReference type="NCBI Taxonomy" id="60296"/>
    <lineage>
        <taxon>Eukaryota</taxon>
        <taxon>Metazoa</taxon>
        <taxon>Chordata</taxon>
        <taxon>Craniata</taxon>
        <taxon>Vertebrata</taxon>
        <taxon>Euteleostomi</taxon>
        <taxon>Actinopterygii</taxon>
        <taxon>Neopterygii</taxon>
        <taxon>Teleostei</taxon>
        <taxon>Neoteleostei</taxon>
        <taxon>Acanthomorphata</taxon>
        <taxon>Ovalentaria</taxon>
        <taxon>Atherinomorphae</taxon>
        <taxon>Cyprinodontiformes</taxon>
        <taxon>Nothobranchiidae</taxon>
        <taxon>Iconisemion</taxon>
    </lineage>
</organism>
<name>A0A1A7WU12_9TELE</name>
<sequence length="60" mass="7193">FYCNMCGYYSDRESRHTHCTKFLEYLNLATLENKKHVKKNLTLIKPTGVFQLVRRLFCYG</sequence>
<evidence type="ECO:0000313" key="1">
    <source>
        <dbReference type="EMBL" id="SBP09228.1"/>
    </source>
</evidence>
<proteinExistence type="predicted"/>
<reference evidence="1" key="2">
    <citation type="submission" date="2016-06" db="EMBL/GenBank/DDBJ databases">
        <title>The genome of a short-lived fish provides insights into sex chromosome evolution and the genetic control of aging.</title>
        <authorList>
            <person name="Reichwald K."/>
            <person name="Felder M."/>
            <person name="Petzold A."/>
            <person name="Koch P."/>
            <person name="Groth M."/>
            <person name="Platzer M."/>
        </authorList>
    </citation>
    <scope>NUCLEOTIDE SEQUENCE</scope>
    <source>
        <tissue evidence="1">Brain</tissue>
    </source>
</reference>
<dbReference type="AlphaFoldDB" id="A0A1A7WU12"/>
<protein>
    <submittedName>
        <fullName evidence="1">Adrenomedullin 2b</fullName>
    </submittedName>
</protein>
<feature type="non-terminal residue" evidence="1">
    <location>
        <position position="1"/>
    </location>
</feature>
<gene>
    <name evidence="1" type="primary">ADM2B</name>
</gene>
<reference evidence="1" key="1">
    <citation type="submission" date="2016-05" db="EMBL/GenBank/DDBJ databases">
        <authorList>
            <person name="Lavstsen T."/>
            <person name="Jespersen J.S."/>
        </authorList>
    </citation>
    <scope>NUCLEOTIDE SEQUENCE</scope>
    <source>
        <tissue evidence="1">Brain</tissue>
    </source>
</reference>
<accession>A0A1A7WU12</accession>